<dbReference type="Proteomes" id="UP000885750">
    <property type="component" value="Unassembled WGS sequence"/>
</dbReference>
<evidence type="ECO:0000313" key="1">
    <source>
        <dbReference type="EMBL" id="HFC93077.1"/>
    </source>
</evidence>
<proteinExistence type="predicted"/>
<sequence>MYSHASPTIKNYLEDILGQLQSRGDILSTRIANPNTGEINDIIDLQMLQIMNRHLPLFEFLTTEKRVHPKQIYTFALQLVGELATFATKKRRPLSYAEYIHDDLQLSFRKLFDDIHEYLQYSTIPKALAIPLKQTKHETVFASSHLLQTVFTDHIRFVLAVRGDLPLGELQHRIPKVVTMASNMDHLGEQVRTHTPGVPFRAQPSVPREIPYHENSVYFDLDINNAHWKKVVSNRVIHVHVDSTIPNLKLEVWAIRGKRNA</sequence>
<gene>
    <name evidence="1" type="ORF">ENJ51_09725</name>
</gene>
<name>A0A7V2T1U5_LEUMU</name>
<dbReference type="NCBIfam" id="TIGR03353">
    <property type="entry name" value="VI_chp_4"/>
    <property type="match status" value="1"/>
</dbReference>
<accession>A0A7V2T1U5</accession>
<reference evidence="1" key="1">
    <citation type="journal article" date="2020" name="mSystems">
        <title>Genome- and Community-Level Interaction Insights into Carbon Utilization and Element Cycling Functions of Hydrothermarchaeota in Hydrothermal Sediment.</title>
        <authorList>
            <person name="Zhou Z."/>
            <person name="Liu Y."/>
            <person name="Xu W."/>
            <person name="Pan J."/>
            <person name="Luo Z.H."/>
            <person name="Li M."/>
        </authorList>
    </citation>
    <scope>NUCLEOTIDE SEQUENCE [LARGE SCALE GENOMIC DNA]</scope>
    <source>
        <strain evidence="1">HyVt-493</strain>
    </source>
</reference>
<protein>
    <submittedName>
        <fullName evidence="1">Type VI secretion system baseplate subunit TssK</fullName>
    </submittedName>
</protein>
<dbReference type="PANTHER" id="PTHR35566:SF1">
    <property type="entry name" value="TYPE VI SECRETION SYSTEM BASEPLATE COMPONENT TSSK1"/>
    <property type="match status" value="1"/>
</dbReference>
<dbReference type="EMBL" id="DRMS01000363">
    <property type="protein sequence ID" value="HFC93077.1"/>
    <property type="molecule type" value="Genomic_DNA"/>
</dbReference>
<dbReference type="AlphaFoldDB" id="A0A7V2T1U5"/>
<dbReference type="InterPro" id="IPR010263">
    <property type="entry name" value="T6SS_TssK"/>
</dbReference>
<dbReference type="Pfam" id="PF05936">
    <property type="entry name" value="T6SS_VasE"/>
    <property type="match status" value="1"/>
</dbReference>
<organism evidence="1">
    <name type="scientific">Leucothrix mucor</name>
    <dbReference type="NCBI Taxonomy" id="45248"/>
    <lineage>
        <taxon>Bacteria</taxon>
        <taxon>Pseudomonadati</taxon>
        <taxon>Pseudomonadota</taxon>
        <taxon>Gammaproteobacteria</taxon>
        <taxon>Thiotrichales</taxon>
        <taxon>Thiotrichaceae</taxon>
        <taxon>Leucothrix</taxon>
    </lineage>
</organism>
<comment type="caution">
    <text evidence="1">The sequence shown here is derived from an EMBL/GenBank/DDBJ whole genome shotgun (WGS) entry which is preliminary data.</text>
</comment>
<dbReference type="PANTHER" id="PTHR35566">
    <property type="entry name" value="BLR3599 PROTEIN"/>
    <property type="match status" value="1"/>
</dbReference>